<reference evidence="2 3" key="1">
    <citation type="submission" date="2023-08" db="EMBL/GenBank/DDBJ databases">
        <title>Alcaligenaceae gen. nov., a novel taxon isolated from the sludge of Yixing Pesticide Factory.</title>
        <authorList>
            <person name="Ruan L."/>
        </authorList>
    </citation>
    <scope>NUCLEOTIDE SEQUENCE [LARGE SCALE GENOMIC DNA]</scope>
    <source>
        <strain evidence="2 3">LG-2</strain>
    </source>
</reference>
<dbReference type="EMBL" id="JAUZQE010000016">
    <property type="protein sequence ID" value="MDR4126039.1"/>
    <property type="molecule type" value="Genomic_DNA"/>
</dbReference>
<feature type="compositionally biased region" description="Basic and acidic residues" evidence="1">
    <location>
        <begin position="1"/>
        <end position="12"/>
    </location>
</feature>
<feature type="compositionally biased region" description="Basic and acidic residues" evidence="1">
    <location>
        <begin position="19"/>
        <end position="33"/>
    </location>
</feature>
<proteinExistence type="predicted"/>
<protein>
    <submittedName>
        <fullName evidence="2">Uncharacterized protein</fullName>
    </submittedName>
</protein>
<feature type="region of interest" description="Disordered" evidence="1">
    <location>
        <begin position="1"/>
        <end position="64"/>
    </location>
</feature>
<dbReference type="Proteomes" id="UP001232156">
    <property type="component" value="Unassembled WGS sequence"/>
</dbReference>
<gene>
    <name evidence="2" type="ORF">Q8947_08600</name>
</gene>
<dbReference type="RefSeq" id="WP_165279697.1">
    <property type="nucleotide sequence ID" value="NZ_JAUZQE010000016.1"/>
</dbReference>
<sequence>MNKPDPTTRPDDANPQADDQNRETQRSHGDQQNRSKKNGHTTQIGTGQDQHSGRQRGGGARRQP</sequence>
<evidence type="ECO:0000313" key="3">
    <source>
        <dbReference type="Proteomes" id="UP001232156"/>
    </source>
</evidence>
<feature type="compositionally biased region" description="Gly residues" evidence="1">
    <location>
        <begin position="55"/>
        <end position="64"/>
    </location>
</feature>
<evidence type="ECO:0000313" key="2">
    <source>
        <dbReference type="EMBL" id="MDR4126039.1"/>
    </source>
</evidence>
<feature type="compositionally biased region" description="Polar residues" evidence="1">
    <location>
        <begin position="40"/>
        <end position="50"/>
    </location>
</feature>
<keyword evidence="3" id="KW-1185">Reference proteome</keyword>
<evidence type="ECO:0000256" key="1">
    <source>
        <dbReference type="SAM" id="MobiDB-lite"/>
    </source>
</evidence>
<accession>A0ABU1D6J5</accession>
<name>A0ABU1D6J5_9BURK</name>
<organism evidence="2 3">
    <name type="scientific">Yanghanlia caeni</name>
    <dbReference type="NCBI Taxonomy" id="3064283"/>
    <lineage>
        <taxon>Bacteria</taxon>
        <taxon>Pseudomonadati</taxon>
        <taxon>Pseudomonadota</taxon>
        <taxon>Betaproteobacteria</taxon>
        <taxon>Burkholderiales</taxon>
        <taxon>Alcaligenaceae</taxon>
        <taxon>Yanghanlia</taxon>
    </lineage>
</organism>
<comment type="caution">
    <text evidence="2">The sequence shown here is derived from an EMBL/GenBank/DDBJ whole genome shotgun (WGS) entry which is preliminary data.</text>
</comment>